<dbReference type="AlphaFoldDB" id="A0A1L4D0M7"/>
<protein>
    <submittedName>
        <fullName evidence="1">Uncharacterized protein</fullName>
    </submittedName>
</protein>
<dbReference type="OrthoDB" id="9813321at2"/>
<dbReference type="EMBL" id="CP017834">
    <property type="protein sequence ID" value="APJ03772.1"/>
    <property type="molecule type" value="Genomic_DNA"/>
</dbReference>
<dbReference type="Proteomes" id="UP000184731">
    <property type="component" value="Chromosome"/>
</dbReference>
<name>A0A1L4D0M7_9BACT</name>
<keyword evidence="2" id="KW-1185">Reference proteome</keyword>
<dbReference type="RefSeq" id="WP_148697513.1">
    <property type="nucleotide sequence ID" value="NZ_CP017834.1"/>
</dbReference>
<sequence length="108" mass="12350">MSFRDSFLVRFLLPIYLYEPTIWSENEQDSPCCYFEVLQSFKELPLKQCPTCGHDIHRAVTSFSIANKFDSNANASDSYQALDKKNNSPAARAAQLAMRHICRSGCRH</sequence>
<proteinExistence type="predicted"/>
<gene>
    <name evidence="1" type="ORF">AXG55_07575</name>
</gene>
<organism evidence="1 2">
    <name type="scientific">Silvanigrella aquatica</name>
    <dbReference type="NCBI Taxonomy" id="1915309"/>
    <lineage>
        <taxon>Bacteria</taxon>
        <taxon>Pseudomonadati</taxon>
        <taxon>Bdellovibrionota</taxon>
        <taxon>Oligoflexia</taxon>
        <taxon>Silvanigrellales</taxon>
        <taxon>Silvanigrellaceae</taxon>
        <taxon>Silvanigrella</taxon>
    </lineage>
</organism>
<accession>A0A1L4D0M7</accession>
<dbReference type="KEGG" id="saqi:AXG55_07575"/>
<evidence type="ECO:0000313" key="2">
    <source>
        <dbReference type="Proteomes" id="UP000184731"/>
    </source>
</evidence>
<evidence type="ECO:0000313" key="1">
    <source>
        <dbReference type="EMBL" id="APJ03772.1"/>
    </source>
</evidence>
<reference evidence="1 2" key="1">
    <citation type="submission" date="2016-10" db="EMBL/GenBank/DDBJ databases">
        <title>Silvanigrella aquatica sp. nov., isolated from a freshwater lake located in the Black Forest, Germany, description of Silvanigrellaceae fam. nov., Silvanigrellales ord. nov., reclassification of the order Bdellovibrionales in the class Oligoflexia, reclassification of the families Bacteriovoracaceae and Halobacteriovoraceae in the new order Bacteriovoracales ord. nov., and reclassification of the family Pseudobacteriovoracaceae in the order Oligoflexiales.</title>
        <authorList>
            <person name="Hahn M.W."/>
            <person name="Schmidt J."/>
            <person name="Koll U."/>
            <person name="Rohde M."/>
            <person name="Verbag S."/>
            <person name="Pitt A."/>
            <person name="Nakai R."/>
            <person name="Naganuma T."/>
            <person name="Lang E."/>
        </authorList>
    </citation>
    <scope>NUCLEOTIDE SEQUENCE [LARGE SCALE GENOMIC DNA]</scope>
    <source>
        <strain evidence="1 2">MWH-Nonnen-W8red</strain>
    </source>
</reference>